<dbReference type="AlphaFoldDB" id="A0A4Z2DFT5"/>
<dbReference type="EMBL" id="SKCS01000150">
    <property type="protein sequence ID" value="TNN15321.1"/>
    <property type="molecule type" value="Genomic_DNA"/>
</dbReference>
<comment type="caution">
    <text evidence="1">The sequence shown here is derived from an EMBL/GenBank/DDBJ whole genome shotgun (WGS) entry which is preliminary data.</text>
</comment>
<reference evidence="1 2" key="1">
    <citation type="submission" date="2019-03" db="EMBL/GenBank/DDBJ databases">
        <title>An improved genome assembly of the fluke Schistosoma japonicum.</title>
        <authorList>
            <person name="Hu W."/>
            <person name="Luo F."/>
            <person name="Yin M."/>
            <person name="Mo X."/>
            <person name="Sun C."/>
            <person name="Wu Q."/>
            <person name="Zhu B."/>
            <person name="Xiang M."/>
            <person name="Wang J."/>
            <person name="Wang Y."/>
            <person name="Zhang T."/>
            <person name="Xu B."/>
            <person name="Zheng H."/>
            <person name="Feng Z."/>
        </authorList>
    </citation>
    <scope>NUCLEOTIDE SEQUENCE [LARGE SCALE GENOMIC DNA]</scope>
    <source>
        <strain evidence="1">HuSjv2</strain>
        <tissue evidence="1">Worms</tissue>
    </source>
</reference>
<dbReference type="Proteomes" id="UP000311919">
    <property type="component" value="Unassembled WGS sequence"/>
</dbReference>
<proteinExistence type="predicted"/>
<name>A0A4Z2DFT5_SCHJA</name>
<accession>A0A4Z2DFT5</accession>
<organism evidence="1 2">
    <name type="scientific">Schistosoma japonicum</name>
    <name type="common">Blood fluke</name>
    <dbReference type="NCBI Taxonomy" id="6182"/>
    <lineage>
        <taxon>Eukaryota</taxon>
        <taxon>Metazoa</taxon>
        <taxon>Spiralia</taxon>
        <taxon>Lophotrochozoa</taxon>
        <taxon>Platyhelminthes</taxon>
        <taxon>Trematoda</taxon>
        <taxon>Digenea</taxon>
        <taxon>Strigeidida</taxon>
        <taxon>Schistosomatoidea</taxon>
        <taxon>Schistosomatidae</taxon>
        <taxon>Schistosoma</taxon>
    </lineage>
</organism>
<gene>
    <name evidence="1" type="ORF">EWB00_001436</name>
</gene>
<keyword evidence="2" id="KW-1185">Reference proteome</keyword>
<protein>
    <submittedName>
        <fullName evidence="1">Uncharacterized protein</fullName>
    </submittedName>
</protein>
<evidence type="ECO:0000313" key="2">
    <source>
        <dbReference type="Proteomes" id="UP000311919"/>
    </source>
</evidence>
<sequence>MKRQAYTTQELKQTDITADNVKHAMLVKYAEEFKTIFVMADPSLISQPGIQKNRCFFTPRQFTINIGDRFRSRQGHVDTL</sequence>
<evidence type="ECO:0000313" key="1">
    <source>
        <dbReference type="EMBL" id="TNN15321.1"/>
    </source>
</evidence>